<dbReference type="RefSeq" id="WP_006256955.1">
    <property type="nucleotide sequence ID" value="NZ_BCMQ01000006.1"/>
</dbReference>
<organism evidence="5 6">
    <name type="scientific">Myroides odoratimimus</name>
    <dbReference type="NCBI Taxonomy" id="76832"/>
    <lineage>
        <taxon>Bacteria</taxon>
        <taxon>Pseudomonadati</taxon>
        <taxon>Bacteroidota</taxon>
        <taxon>Flavobacteriia</taxon>
        <taxon>Flavobacteriales</taxon>
        <taxon>Flavobacteriaceae</taxon>
        <taxon>Myroides</taxon>
    </lineage>
</organism>
<evidence type="ECO:0000256" key="4">
    <source>
        <dbReference type="RuleBase" id="RU003719"/>
    </source>
</evidence>
<evidence type="ECO:0000313" key="5">
    <source>
        <dbReference type="EMBL" id="ALU26508.1"/>
    </source>
</evidence>
<dbReference type="PANTHER" id="PTHR42789">
    <property type="entry name" value="D-ISOMER SPECIFIC 2-HYDROXYACID DEHYDROGENASE FAMILY PROTEIN (AFU_ORTHOLOGUE AFUA_6G10090)"/>
    <property type="match status" value="1"/>
</dbReference>
<dbReference type="Pfam" id="PF00389">
    <property type="entry name" value="2-Hacid_dh"/>
    <property type="match status" value="1"/>
</dbReference>
<dbReference type="Proteomes" id="UP000069030">
    <property type="component" value="Chromosome"/>
</dbReference>
<dbReference type="InterPro" id="IPR050857">
    <property type="entry name" value="D-2-hydroxyacid_DH"/>
</dbReference>
<dbReference type="InterPro" id="IPR006140">
    <property type="entry name" value="D-isomer_DH_NAD-bd"/>
</dbReference>
<dbReference type="SUPFAM" id="SSF51735">
    <property type="entry name" value="NAD(P)-binding Rossmann-fold domains"/>
    <property type="match status" value="1"/>
</dbReference>
<keyword evidence="2 4" id="KW-0560">Oxidoreductase</keyword>
<dbReference type="InterPro" id="IPR006139">
    <property type="entry name" value="D-isomer_2_OHA_DH_cat_dom"/>
</dbReference>
<dbReference type="GO" id="GO:0051287">
    <property type="term" value="F:NAD binding"/>
    <property type="evidence" value="ECO:0007669"/>
    <property type="project" value="InterPro"/>
</dbReference>
<evidence type="ECO:0000256" key="2">
    <source>
        <dbReference type="ARBA" id="ARBA00023002"/>
    </source>
</evidence>
<comment type="similarity">
    <text evidence="1 4">Belongs to the D-isomer specific 2-hydroxyacid dehydrogenase family.</text>
</comment>
<dbReference type="Gene3D" id="3.40.50.720">
    <property type="entry name" value="NAD(P)-binding Rossmann-like Domain"/>
    <property type="match status" value="2"/>
</dbReference>
<dbReference type="Pfam" id="PF02826">
    <property type="entry name" value="2-Hacid_dh_C"/>
    <property type="match status" value="1"/>
</dbReference>
<reference evidence="5 6" key="1">
    <citation type="journal article" date="2016" name="J. Zhejiang Univ. Sci. B">
        <title>Antibiotic resistance mechanisms of Myroides sp.</title>
        <authorList>
            <person name="Hu S."/>
            <person name="Yuan S."/>
            <person name="Qu H."/>
            <person name="Jiang T."/>
            <person name="Zhou Y."/>
            <person name="Wang M."/>
            <person name="Ming D."/>
        </authorList>
    </citation>
    <scope>NUCLEOTIDE SEQUENCE [LARGE SCALE GENOMIC DNA]</scope>
    <source>
        <strain evidence="5 6">PR63039</strain>
    </source>
</reference>
<name>A0A0S7E8P3_9FLAO</name>
<proteinExistence type="inferred from homology"/>
<dbReference type="PANTHER" id="PTHR42789:SF1">
    <property type="entry name" value="D-ISOMER SPECIFIC 2-HYDROXYACID DEHYDROGENASE FAMILY PROTEIN (AFU_ORTHOLOGUE AFUA_6G10090)"/>
    <property type="match status" value="1"/>
</dbReference>
<evidence type="ECO:0000313" key="6">
    <source>
        <dbReference type="Proteomes" id="UP000069030"/>
    </source>
</evidence>
<dbReference type="AlphaFoldDB" id="A0A0S7E8P3"/>
<dbReference type="eggNOG" id="COG0111">
    <property type="taxonomic scope" value="Bacteria"/>
</dbReference>
<dbReference type="InterPro" id="IPR036291">
    <property type="entry name" value="NAD(P)-bd_dom_sf"/>
</dbReference>
<gene>
    <name evidence="5" type="ORF">AS202_10250</name>
</gene>
<keyword evidence="3" id="KW-0520">NAD</keyword>
<dbReference type="EMBL" id="CP013690">
    <property type="protein sequence ID" value="ALU26508.1"/>
    <property type="molecule type" value="Genomic_DNA"/>
</dbReference>
<evidence type="ECO:0000256" key="3">
    <source>
        <dbReference type="ARBA" id="ARBA00023027"/>
    </source>
</evidence>
<dbReference type="GO" id="GO:0016616">
    <property type="term" value="F:oxidoreductase activity, acting on the CH-OH group of donors, NAD or NADP as acceptor"/>
    <property type="evidence" value="ECO:0007669"/>
    <property type="project" value="InterPro"/>
</dbReference>
<dbReference type="SUPFAM" id="SSF52283">
    <property type="entry name" value="Formate/glycerate dehydrogenase catalytic domain-like"/>
    <property type="match status" value="1"/>
</dbReference>
<evidence type="ECO:0000256" key="1">
    <source>
        <dbReference type="ARBA" id="ARBA00005854"/>
    </source>
</evidence>
<dbReference type="KEGG" id="mod:AS202_10250"/>
<protein>
    <submittedName>
        <fullName evidence="5">3-phosphoglycerate dehydrogenase</fullName>
    </submittedName>
</protein>
<sequence length="316" mass="35170">MRILANDGIPEEVKNDLEGLGFEVKEVRVAHEQLVNYTSKNEIEILLLQQGTLLNKKMIDEMSHLKAIVFAGTSIDLDSIDYIKSCGIKVIWAEEALSNATAELVFAHLFSGCRLLQESNRNMPLEGDASFKSLQQSYSNGIELAGKTLGIIGLNTAGEKVAQKALALGMNVLYTDASVPEIKADFVLPNGIHFRVDLASTDMHRLLHDSHFVTIHTKHYQKYILDKEAFSHAHNLIGVINCAYPEAINEVDLVDVVNAETVLFAGIDRFEEEPHPAIQVLMQPAFSLSPNINASTDESKVLIWDEIFEKMQVLRK</sequence>
<accession>A0A0S7E8P3</accession>